<comment type="caution">
    <text evidence="2">The sequence shown here is derived from an EMBL/GenBank/DDBJ whole genome shotgun (WGS) entry which is preliminary data.</text>
</comment>
<keyword evidence="3" id="KW-1185">Reference proteome</keyword>
<keyword evidence="1" id="KW-0812">Transmembrane</keyword>
<feature type="transmembrane region" description="Helical" evidence="1">
    <location>
        <begin position="221"/>
        <end position="241"/>
    </location>
</feature>
<proteinExistence type="predicted"/>
<dbReference type="EMBL" id="CAJPWZ010000288">
    <property type="protein sequence ID" value="CAG2189281.1"/>
    <property type="molecule type" value="Genomic_DNA"/>
</dbReference>
<evidence type="ECO:0000256" key="1">
    <source>
        <dbReference type="SAM" id="Phobius"/>
    </source>
</evidence>
<evidence type="ECO:0000313" key="3">
    <source>
        <dbReference type="Proteomes" id="UP000683360"/>
    </source>
</evidence>
<accession>A0A8S3Q373</accession>
<sequence length="255" mass="29446">MCAHVTLSEIIEAHVRVINATCHDNLHHTNDCSTYTLKIGYYRCIADDKLIPGNRFEYDFGMEYQFNTSAKFIFTQGLDKTGFDYIMVVVMNNNFKGFTPVTTCESTKDKSRDENRNSTVIHTKSYFSESSSFSFDIEIKTVCHPFFCFGLSCDKCETIRQYMLYNLYFDYATSALPASNRMTTQETSTEYITNHKTPSHSLRKFTSRHKTTTHGTTTRSAATFVCFVYYYYLIITTLFEIKSLKALHVLQQISC</sequence>
<protein>
    <submittedName>
        <fullName evidence="2">Uncharacterized protein</fullName>
    </submittedName>
</protein>
<dbReference type="AlphaFoldDB" id="A0A8S3Q373"/>
<keyword evidence="1" id="KW-0472">Membrane</keyword>
<dbReference type="Proteomes" id="UP000683360">
    <property type="component" value="Unassembled WGS sequence"/>
</dbReference>
<name>A0A8S3Q373_MYTED</name>
<gene>
    <name evidence="2" type="ORF">MEDL_4703</name>
</gene>
<organism evidence="2 3">
    <name type="scientific">Mytilus edulis</name>
    <name type="common">Blue mussel</name>
    <dbReference type="NCBI Taxonomy" id="6550"/>
    <lineage>
        <taxon>Eukaryota</taxon>
        <taxon>Metazoa</taxon>
        <taxon>Spiralia</taxon>
        <taxon>Lophotrochozoa</taxon>
        <taxon>Mollusca</taxon>
        <taxon>Bivalvia</taxon>
        <taxon>Autobranchia</taxon>
        <taxon>Pteriomorphia</taxon>
        <taxon>Mytilida</taxon>
        <taxon>Mytiloidea</taxon>
        <taxon>Mytilidae</taxon>
        <taxon>Mytilinae</taxon>
        <taxon>Mytilus</taxon>
    </lineage>
</organism>
<dbReference type="OrthoDB" id="6178513at2759"/>
<keyword evidence="1" id="KW-1133">Transmembrane helix</keyword>
<reference evidence="2" key="1">
    <citation type="submission" date="2021-03" db="EMBL/GenBank/DDBJ databases">
        <authorList>
            <person name="Bekaert M."/>
        </authorList>
    </citation>
    <scope>NUCLEOTIDE SEQUENCE</scope>
</reference>
<evidence type="ECO:0000313" key="2">
    <source>
        <dbReference type="EMBL" id="CAG2189281.1"/>
    </source>
</evidence>